<dbReference type="Proteomes" id="UP000242457">
    <property type="component" value="Unassembled WGS sequence"/>
</dbReference>
<evidence type="ECO:0000259" key="2">
    <source>
        <dbReference type="Pfam" id="PF07677"/>
    </source>
</evidence>
<dbReference type="STRING" id="94128.A0A2A3EBC2"/>
<dbReference type="Pfam" id="PF07677">
    <property type="entry name" value="A2M_recep"/>
    <property type="match status" value="1"/>
</dbReference>
<dbReference type="InterPro" id="IPR009048">
    <property type="entry name" value="A-macroglobulin_rcpt-bd"/>
</dbReference>
<dbReference type="EMBL" id="KZ288311">
    <property type="protein sequence ID" value="PBC28509.1"/>
    <property type="molecule type" value="Genomic_DNA"/>
</dbReference>
<accession>A0A2A3EBC2</accession>
<name>A0A2A3EBC2_APICC</name>
<keyword evidence="4" id="KW-1185">Reference proteome</keyword>
<gene>
    <name evidence="3" type="ORF">APICC_09887</name>
</gene>
<reference evidence="3" key="1">
    <citation type="submission" date="2014-07" db="EMBL/GenBank/DDBJ databases">
        <title>Genomic and transcriptomic analysis on Apis cerana provide comprehensive insights into honey bee biology.</title>
        <authorList>
            <person name="Diao Q."/>
            <person name="Sun L."/>
            <person name="Zheng H."/>
            <person name="Zheng H."/>
            <person name="Xu S."/>
            <person name="Wang S."/>
            <person name="Zeng Z."/>
            <person name="Hu F."/>
            <person name="Su S."/>
            <person name="Wu J."/>
        </authorList>
    </citation>
    <scope>NUCLEOTIDE SEQUENCE [LARGE SCALE GENOMIC DNA]</scope>
    <source>
        <tissue evidence="3">Pupae without intestine</tissue>
    </source>
</reference>
<feature type="transmembrane region" description="Helical" evidence="1">
    <location>
        <begin position="77"/>
        <end position="100"/>
    </location>
</feature>
<dbReference type="OrthoDB" id="9998011at2759"/>
<dbReference type="InterPro" id="IPR036595">
    <property type="entry name" value="A-macroglobulin_rcpt-bd_sf"/>
</dbReference>
<evidence type="ECO:0000313" key="3">
    <source>
        <dbReference type="EMBL" id="PBC28509.1"/>
    </source>
</evidence>
<protein>
    <submittedName>
        <fullName evidence="3">Antigen protein</fullName>
    </submittedName>
</protein>
<feature type="domain" description="Alpha-macroglobulin receptor-binding" evidence="2">
    <location>
        <begin position="3"/>
        <end position="43"/>
    </location>
</feature>
<organism evidence="3 4">
    <name type="scientific">Apis cerana cerana</name>
    <name type="common">Oriental honeybee</name>
    <dbReference type="NCBI Taxonomy" id="94128"/>
    <lineage>
        <taxon>Eukaryota</taxon>
        <taxon>Metazoa</taxon>
        <taxon>Ecdysozoa</taxon>
        <taxon>Arthropoda</taxon>
        <taxon>Hexapoda</taxon>
        <taxon>Insecta</taxon>
        <taxon>Pterygota</taxon>
        <taxon>Neoptera</taxon>
        <taxon>Endopterygota</taxon>
        <taxon>Hymenoptera</taxon>
        <taxon>Apocrita</taxon>
        <taxon>Aculeata</taxon>
        <taxon>Apoidea</taxon>
        <taxon>Anthophila</taxon>
        <taxon>Apidae</taxon>
        <taxon>Apis</taxon>
    </lineage>
</organism>
<evidence type="ECO:0000313" key="4">
    <source>
        <dbReference type="Proteomes" id="UP000242457"/>
    </source>
</evidence>
<dbReference type="AlphaFoldDB" id="A0A2A3EBC2"/>
<sequence>MSRQEYCPTVSAFRTHKVAKQKPVPVTIYDYYDSSRRARVFYEPRKATLCDICEDEDCEDLCVSQPGKQKDLSQSSASYLSTCIYLYSLFTSFYIIYFGYL</sequence>
<dbReference type="Gene3D" id="2.60.40.690">
    <property type="entry name" value="Alpha-macroglobulin, receptor-binding domain"/>
    <property type="match status" value="1"/>
</dbReference>
<proteinExistence type="predicted"/>
<keyword evidence="1" id="KW-0472">Membrane</keyword>
<dbReference type="GO" id="GO:0005576">
    <property type="term" value="C:extracellular region"/>
    <property type="evidence" value="ECO:0007669"/>
    <property type="project" value="InterPro"/>
</dbReference>
<dbReference type="SUPFAM" id="SSF49410">
    <property type="entry name" value="Alpha-macroglobulin receptor domain"/>
    <property type="match status" value="1"/>
</dbReference>
<evidence type="ECO:0000256" key="1">
    <source>
        <dbReference type="SAM" id="Phobius"/>
    </source>
</evidence>
<keyword evidence="1" id="KW-0812">Transmembrane</keyword>
<keyword evidence="1" id="KW-1133">Transmembrane helix</keyword>